<evidence type="ECO:0000256" key="1">
    <source>
        <dbReference type="SAM" id="Phobius"/>
    </source>
</evidence>
<accession>A0A6A6DU41</accession>
<evidence type="ECO:0000313" key="3">
    <source>
        <dbReference type="Proteomes" id="UP000800200"/>
    </source>
</evidence>
<organism evidence="2 3">
    <name type="scientific">Zopfia rhizophila CBS 207.26</name>
    <dbReference type="NCBI Taxonomy" id="1314779"/>
    <lineage>
        <taxon>Eukaryota</taxon>
        <taxon>Fungi</taxon>
        <taxon>Dikarya</taxon>
        <taxon>Ascomycota</taxon>
        <taxon>Pezizomycotina</taxon>
        <taxon>Dothideomycetes</taxon>
        <taxon>Dothideomycetes incertae sedis</taxon>
        <taxon>Zopfiaceae</taxon>
        <taxon>Zopfia</taxon>
    </lineage>
</organism>
<keyword evidence="1" id="KW-0812">Transmembrane</keyword>
<feature type="transmembrane region" description="Helical" evidence="1">
    <location>
        <begin position="12"/>
        <end position="29"/>
    </location>
</feature>
<keyword evidence="3" id="KW-1185">Reference proteome</keyword>
<keyword evidence="1" id="KW-0472">Membrane</keyword>
<protein>
    <submittedName>
        <fullName evidence="2">Uncharacterized protein</fullName>
    </submittedName>
</protein>
<keyword evidence="1" id="KW-1133">Transmembrane helix</keyword>
<dbReference type="Proteomes" id="UP000800200">
    <property type="component" value="Unassembled WGS sequence"/>
</dbReference>
<reference evidence="2" key="1">
    <citation type="journal article" date="2020" name="Stud. Mycol.">
        <title>101 Dothideomycetes genomes: a test case for predicting lifestyles and emergence of pathogens.</title>
        <authorList>
            <person name="Haridas S."/>
            <person name="Albert R."/>
            <person name="Binder M."/>
            <person name="Bloem J."/>
            <person name="Labutti K."/>
            <person name="Salamov A."/>
            <person name="Andreopoulos B."/>
            <person name="Baker S."/>
            <person name="Barry K."/>
            <person name="Bills G."/>
            <person name="Bluhm B."/>
            <person name="Cannon C."/>
            <person name="Castanera R."/>
            <person name="Culley D."/>
            <person name="Daum C."/>
            <person name="Ezra D."/>
            <person name="Gonzalez J."/>
            <person name="Henrissat B."/>
            <person name="Kuo A."/>
            <person name="Liang C."/>
            <person name="Lipzen A."/>
            <person name="Lutzoni F."/>
            <person name="Magnuson J."/>
            <person name="Mondo S."/>
            <person name="Nolan M."/>
            <person name="Ohm R."/>
            <person name="Pangilinan J."/>
            <person name="Park H.-J."/>
            <person name="Ramirez L."/>
            <person name="Alfaro M."/>
            <person name="Sun H."/>
            <person name="Tritt A."/>
            <person name="Yoshinaga Y."/>
            <person name="Zwiers L.-H."/>
            <person name="Turgeon B."/>
            <person name="Goodwin S."/>
            <person name="Spatafora J."/>
            <person name="Crous P."/>
            <person name="Grigoriev I."/>
        </authorList>
    </citation>
    <scope>NUCLEOTIDE SEQUENCE</scope>
    <source>
        <strain evidence="2">CBS 207.26</strain>
    </source>
</reference>
<dbReference type="AlphaFoldDB" id="A0A6A6DU41"/>
<dbReference type="EMBL" id="ML994647">
    <property type="protein sequence ID" value="KAF2182563.1"/>
    <property type="molecule type" value="Genomic_DNA"/>
</dbReference>
<proteinExistence type="predicted"/>
<evidence type="ECO:0000313" key="2">
    <source>
        <dbReference type="EMBL" id="KAF2182563.1"/>
    </source>
</evidence>
<gene>
    <name evidence="2" type="ORF">K469DRAFT_711741</name>
</gene>
<sequence length="61" mass="6951">MLAVLEPTLHTLIFLIYPVNAKTLVLLVARHCRLIVISRLSDTKLNRRTSMAIPNYFSILS</sequence>
<name>A0A6A6DU41_9PEZI</name>